<reference evidence="2" key="2">
    <citation type="submission" date="2025-09" db="UniProtKB">
        <authorList>
            <consortium name="Ensembl"/>
        </authorList>
    </citation>
    <scope>IDENTIFICATION</scope>
</reference>
<feature type="compositionally biased region" description="Basic and acidic residues" evidence="1">
    <location>
        <begin position="71"/>
        <end position="80"/>
    </location>
</feature>
<sequence>MAGAGGDGEALAPRMEIIEMNDELRRNRQEIVNGLNIFLEESEEEEVSLEELEEEFDILEEEETETISEDGSSKEAHDNIRTPQKVSLRSISSMTDEERLNMRIKKFGIITNEEFRKSSGTSCIGFNMSTGKENTDMEKKRKRLERFGLL</sequence>
<dbReference type="GeneTree" id="ENSGT00640000092813"/>
<name>A0A8C5Z7J3_MARMA</name>
<evidence type="ECO:0000313" key="2">
    <source>
        <dbReference type="Ensembl" id="ENSMMMP00000010487.1"/>
    </source>
</evidence>
<dbReference type="Proteomes" id="UP000694407">
    <property type="component" value="Unplaced"/>
</dbReference>
<proteinExistence type="predicted"/>
<feature type="region of interest" description="Disordered" evidence="1">
    <location>
        <begin position="60"/>
        <end position="84"/>
    </location>
</feature>
<evidence type="ECO:0000256" key="1">
    <source>
        <dbReference type="SAM" id="MobiDB-lite"/>
    </source>
</evidence>
<evidence type="ECO:0000313" key="3">
    <source>
        <dbReference type="Proteomes" id="UP000694407"/>
    </source>
</evidence>
<dbReference type="Ensembl" id="ENSMMMT00000011960.1">
    <property type="protein sequence ID" value="ENSMMMP00000010487.1"/>
    <property type="gene ID" value="ENSMMMG00000009338.1"/>
</dbReference>
<accession>A0A8C5Z7J3</accession>
<dbReference type="AlphaFoldDB" id="A0A8C5Z7J3"/>
<protein>
    <submittedName>
        <fullName evidence="2">Uncharacterized protein</fullName>
    </submittedName>
</protein>
<keyword evidence="3" id="KW-1185">Reference proteome</keyword>
<reference evidence="2" key="1">
    <citation type="submission" date="2025-08" db="UniProtKB">
        <authorList>
            <consortium name="Ensembl"/>
        </authorList>
    </citation>
    <scope>IDENTIFICATION</scope>
</reference>
<organism evidence="2 3">
    <name type="scientific">Marmota marmota marmota</name>
    <name type="common">Alpine marmot</name>
    <dbReference type="NCBI Taxonomy" id="9994"/>
    <lineage>
        <taxon>Eukaryota</taxon>
        <taxon>Metazoa</taxon>
        <taxon>Chordata</taxon>
        <taxon>Craniata</taxon>
        <taxon>Vertebrata</taxon>
        <taxon>Euteleostomi</taxon>
        <taxon>Mammalia</taxon>
        <taxon>Eutheria</taxon>
        <taxon>Euarchontoglires</taxon>
        <taxon>Glires</taxon>
        <taxon>Rodentia</taxon>
        <taxon>Sciuromorpha</taxon>
        <taxon>Sciuridae</taxon>
        <taxon>Xerinae</taxon>
        <taxon>Marmotini</taxon>
        <taxon>Marmota</taxon>
    </lineage>
</organism>